<reference evidence="1" key="1">
    <citation type="submission" date="2013-04" db="EMBL/GenBank/DDBJ databases">
        <title>Comparative Genomics of Relapsing Fever Spirochetes.</title>
        <authorList>
            <person name="Schwan T.G."/>
            <person name="Raffel S.J."/>
            <person name="Porcella S.F."/>
            <person name="Martens C.A."/>
            <person name="Bruno D.P."/>
            <person name="Ricklefs S.M."/>
            <person name="Barbian K.B."/>
        </authorList>
    </citation>
    <scope>NUCLEOTIDE SEQUENCE</scope>
    <source>
        <strain evidence="1">Co53</strain>
        <plasmid evidence="1">unnamed</plasmid>
    </source>
</reference>
<protein>
    <submittedName>
        <fullName evidence="1">Uncharacterized protein</fullName>
    </submittedName>
</protein>
<dbReference type="EMBL" id="CP005813">
    <property type="protein sequence ID" value="AHH11991.1"/>
    <property type="molecule type" value="Genomic_DNA"/>
</dbReference>
<sequence length="290" mass="33821">MHLKYTKVDIFFINRYIIYIMLNIKNIFSKIKSKKILKKIKTSSTDSLEINPKEIISFVKNHFLISNSTELKTIGIILASGIPLSKLNNKNFTISNFTTDNIISYTLSSNLQIRKYTLVNSRLIINAINSLKKLNSTTLTAKINRILKKMFISNITTKHLESIYFAILHSLHKPESTYLYHNSISQKTKYQNIKLVNKPTPLNTHKNLIFIHSFNSLRIHNPNLLFYKNSNNKLHSTIANLIESFILDYKHNKNIRTLKTYINSNLKKLNIPYKYTNKIQKQIFSHIFVA</sequence>
<gene>
    <name evidence="1" type="ORF">BCO_0122200</name>
</gene>
<name>W5T3X2_9SPIR</name>
<keyword evidence="1" id="KW-0614">Plasmid</keyword>
<geneLocation type="plasmid" evidence="1">
    <name>unnamed</name>
</geneLocation>
<dbReference type="HOGENOM" id="CLU_096351_0_0_12"/>
<proteinExistence type="predicted"/>
<organism evidence="1">
    <name type="scientific">Borrelia coriaceae ATCC 43381</name>
    <dbReference type="NCBI Taxonomy" id="1408429"/>
    <lineage>
        <taxon>Bacteria</taxon>
        <taxon>Pseudomonadati</taxon>
        <taxon>Spirochaetota</taxon>
        <taxon>Spirochaetia</taxon>
        <taxon>Spirochaetales</taxon>
        <taxon>Borreliaceae</taxon>
        <taxon>Borrelia</taxon>
    </lineage>
</organism>
<accession>W5T3X2</accession>
<dbReference type="AlphaFoldDB" id="W5T3X2"/>
<evidence type="ECO:0000313" key="1">
    <source>
        <dbReference type="EMBL" id="AHH11991.1"/>
    </source>
</evidence>